<comment type="caution">
    <text evidence="2">The sequence shown here is derived from an EMBL/GenBank/DDBJ whole genome shotgun (WGS) entry which is preliminary data.</text>
</comment>
<evidence type="ECO:0000256" key="1">
    <source>
        <dbReference type="SAM" id="MobiDB-lite"/>
    </source>
</evidence>
<protein>
    <submittedName>
        <fullName evidence="2">Uncharacterized protein</fullName>
    </submittedName>
</protein>
<evidence type="ECO:0000313" key="3">
    <source>
        <dbReference type="Proteomes" id="UP001633002"/>
    </source>
</evidence>
<proteinExistence type="predicted"/>
<dbReference type="EMBL" id="JBJQOH010000003">
    <property type="protein sequence ID" value="KAL3693244.1"/>
    <property type="molecule type" value="Genomic_DNA"/>
</dbReference>
<evidence type="ECO:0000313" key="2">
    <source>
        <dbReference type="EMBL" id="KAL3693244.1"/>
    </source>
</evidence>
<dbReference type="AlphaFoldDB" id="A0ABD3HV59"/>
<sequence>MERLWYYLHPPWPEQESLNQLYCLGKIPIPFQQNILTSEKGGPGSVPSQWTSKLSDYYKLSEFIILERLERGVIHRSGPFRVIKSAGEFAVLQDRAQKLFSHPKWIVRKVKDTAVYHSTIVAIWSDKCACEESKDSEQFPAGCLRNIIYTRFCRICTEAGSNCEERVRAYVEQAHREEEEQQDKDLLKRRYFDEKKPEEVRDKLDPDPEPQAPRKLVKKPKITKHRPAESEDQPSSSSSCPTKDADE</sequence>
<keyword evidence="3" id="KW-1185">Reference proteome</keyword>
<dbReference type="Proteomes" id="UP001633002">
    <property type="component" value="Unassembled WGS sequence"/>
</dbReference>
<feature type="region of interest" description="Disordered" evidence="1">
    <location>
        <begin position="174"/>
        <end position="247"/>
    </location>
</feature>
<name>A0ABD3HV59_9MARC</name>
<gene>
    <name evidence="2" type="ORF">R1sor_006895</name>
</gene>
<feature type="compositionally biased region" description="Basic residues" evidence="1">
    <location>
        <begin position="215"/>
        <end position="225"/>
    </location>
</feature>
<feature type="compositionally biased region" description="Basic and acidic residues" evidence="1">
    <location>
        <begin position="174"/>
        <end position="206"/>
    </location>
</feature>
<reference evidence="2 3" key="1">
    <citation type="submission" date="2024-09" db="EMBL/GenBank/DDBJ databases">
        <title>Chromosome-scale assembly of Riccia sorocarpa.</title>
        <authorList>
            <person name="Paukszto L."/>
        </authorList>
    </citation>
    <scope>NUCLEOTIDE SEQUENCE [LARGE SCALE GENOMIC DNA]</scope>
    <source>
        <strain evidence="2">LP-2024</strain>
        <tissue evidence="2">Aerial parts of the thallus</tissue>
    </source>
</reference>
<organism evidence="2 3">
    <name type="scientific">Riccia sorocarpa</name>
    <dbReference type="NCBI Taxonomy" id="122646"/>
    <lineage>
        <taxon>Eukaryota</taxon>
        <taxon>Viridiplantae</taxon>
        <taxon>Streptophyta</taxon>
        <taxon>Embryophyta</taxon>
        <taxon>Marchantiophyta</taxon>
        <taxon>Marchantiopsida</taxon>
        <taxon>Marchantiidae</taxon>
        <taxon>Marchantiales</taxon>
        <taxon>Ricciaceae</taxon>
        <taxon>Riccia</taxon>
    </lineage>
</organism>
<accession>A0ABD3HV59</accession>